<keyword evidence="5" id="KW-1185">Reference proteome</keyword>
<dbReference type="Pfam" id="PF19568">
    <property type="entry name" value="Spore_III_AA"/>
    <property type="match status" value="1"/>
</dbReference>
<dbReference type="GO" id="GO:0005524">
    <property type="term" value="F:ATP binding"/>
    <property type="evidence" value="ECO:0007669"/>
    <property type="project" value="UniProtKB-KW"/>
</dbReference>
<dbReference type="InterPro" id="IPR027417">
    <property type="entry name" value="P-loop_NTPase"/>
</dbReference>
<feature type="domain" description="Stage III sporulation protein AA AAA+ ATPase" evidence="3">
    <location>
        <begin position="18"/>
        <end position="283"/>
    </location>
</feature>
<keyword evidence="1" id="KW-0547">Nucleotide-binding</keyword>
<dbReference type="AlphaFoldDB" id="A0AAW4VRM5"/>
<evidence type="ECO:0000259" key="3">
    <source>
        <dbReference type="Pfam" id="PF19568"/>
    </source>
</evidence>
<protein>
    <submittedName>
        <fullName evidence="4">Stage III sporulation protein AB</fullName>
    </submittedName>
</protein>
<evidence type="ECO:0000256" key="2">
    <source>
        <dbReference type="ARBA" id="ARBA00022840"/>
    </source>
</evidence>
<accession>A0AAW4VRM5</accession>
<sequence length="298" mass="32786">MDKRKAAFRQAISCLPPIRRAQLERLDRPEDIEELRFRAGQPPAARTAVGERPLPLEAVASAELREMLSRAAQYSVHSYTDSLRHGFLTLSGGHRLGICGTAAEEDGRVLGVRGLSSINLRIAHQAEDLQAQIARWIGTDEPQSTLLLSPPGYGKTTLLREWVRYFSDRGFTAAIADERSEIAALADGVPQLAVGRCTDVMEGCSKWQAAVMLLKTMSPALLALDEITAPEDAKAVSLCTHCGTAVIACAHAAGLDDLRQRPIYRELLALGAFHQAVIIEKQDGQRVYRMERWEETKC</sequence>
<dbReference type="Proteomes" id="UP001298753">
    <property type="component" value="Unassembled WGS sequence"/>
</dbReference>
<reference evidence="4 5" key="1">
    <citation type="submission" date="2021-10" db="EMBL/GenBank/DDBJ databases">
        <title>Anaerobic single-cell dispensing facilitates the cultivation of human gut bacteria.</title>
        <authorList>
            <person name="Afrizal A."/>
        </authorList>
    </citation>
    <scope>NUCLEOTIDE SEQUENCE [LARGE SCALE GENOMIC DNA]</scope>
    <source>
        <strain evidence="4 5">CLA-AA-H270</strain>
    </source>
</reference>
<name>A0AAW4VRM5_9FIRM</name>
<dbReference type="SUPFAM" id="SSF52540">
    <property type="entry name" value="P-loop containing nucleoside triphosphate hydrolases"/>
    <property type="match status" value="1"/>
</dbReference>
<proteinExistence type="predicted"/>
<evidence type="ECO:0000313" key="4">
    <source>
        <dbReference type="EMBL" id="MCC2175569.1"/>
    </source>
</evidence>
<gene>
    <name evidence="4" type="ORF">LKD22_00235</name>
</gene>
<dbReference type="Gene3D" id="3.40.50.300">
    <property type="entry name" value="P-loop containing nucleotide triphosphate hydrolases"/>
    <property type="match status" value="1"/>
</dbReference>
<dbReference type="InterPro" id="IPR045735">
    <property type="entry name" value="Spore_III_AA_AAA+_ATPase"/>
</dbReference>
<dbReference type="GeneID" id="98661044"/>
<dbReference type="EMBL" id="JAJEPX010000001">
    <property type="protein sequence ID" value="MCC2175569.1"/>
    <property type="molecule type" value="Genomic_DNA"/>
</dbReference>
<comment type="caution">
    <text evidence="4">The sequence shown here is derived from an EMBL/GenBank/DDBJ whole genome shotgun (WGS) entry which is preliminary data.</text>
</comment>
<dbReference type="RefSeq" id="WP_227599886.1">
    <property type="nucleotide sequence ID" value="NZ_JAJEPX010000001.1"/>
</dbReference>
<evidence type="ECO:0000256" key="1">
    <source>
        <dbReference type="ARBA" id="ARBA00022741"/>
    </source>
</evidence>
<evidence type="ECO:0000313" key="5">
    <source>
        <dbReference type="Proteomes" id="UP001298753"/>
    </source>
</evidence>
<keyword evidence="2" id="KW-0067">ATP-binding</keyword>
<organism evidence="4 5">
    <name type="scientific">Agathobaculum butyriciproducens</name>
    <dbReference type="NCBI Taxonomy" id="1628085"/>
    <lineage>
        <taxon>Bacteria</taxon>
        <taxon>Bacillati</taxon>
        <taxon>Bacillota</taxon>
        <taxon>Clostridia</taxon>
        <taxon>Eubacteriales</taxon>
        <taxon>Butyricicoccaceae</taxon>
        <taxon>Agathobaculum</taxon>
    </lineage>
</organism>
<dbReference type="PANTHER" id="PTHR20953:SF3">
    <property type="entry name" value="P-LOOP CONTAINING NUCLEOSIDE TRIPHOSPHATE HYDROLASES SUPERFAMILY PROTEIN"/>
    <property type="match status" value="1"/>
</dbReference>
<dbReference type="PANTHER" id="PTHR20953">
    <property type="entry name" value="KINASE-RELATED"/>
    <property type="match status" value="1"/>
</dbReference>